<dbReference type="AlphaFoldDB" id="A0A9P9Y991"/>
<evidence type="ECO:0000256" key="1">
    <source>
        <dbReference type="SAM" id="MobiDB-lite"/>
    </source>
</evidence>
<dbReference type="GeneID" id="75832679"/>
<accession>A0A9P9Y991</accession>
<evidence type="ECO:0000256" key="2">
    <source>
        <dbReference type="SAM" id="SignalP"/>
    </source>
</evidence>
<feature type="signal peptide" evidence="2">
    <location>
        <begin position="1"/>
        <end position="17"/>
    </location>
</feature>
<comment type="caution">
    <text evidence="3">The sequence shown here is derived from an EMBL/GenBank/DDBJ whole genome shotgun (WGS) entry which is preliminary data.</text>
</comment>
<name>A0A9P9Y991_9HYPO</name>
<evidence type="ECO:0008006" key="5">
    <source>
        <dbReference type="Google" id="ProtNLM"/>
    </source>
</evidence>
<sequence length="160" mass="16352">MRSALFATASLALTASASKIKRQGEFTLPVEPKTWTSDGVVHTGLPLGTFTETNTNTDVYVPSMPLETPTTMSEDTPIVTVTTPAETVTFTTPIGSSSGTTVTETDAATETESPTETDEDGNPVETDGGDDEDQPGAAALARPFAGALGAIAAVGIAMAL</sequence>
<reference evidence="3" key="2">
    <citation type="submission" date="2022-07" db="EMBL/GenBank/DDBJ databases">
        <authorList>
            <person name="Goncalves M.F.M."/>
            <person name="Hilario S."/>
            <person name="Van De Peer Y."/>
            <person name="Esteves A.C."/>
            <person name="Alves A."/>
        </authorList>
    </citation>
    <scope>NUCLEOTIDE SEQUENCE</scope>
    <source>
        <strain evidence="3">MUM 19.33</strain>
    </source>
</reference>
<feature type="chain" id="PRO_5040343427" description="GPI anchored protein" evidence="2">
    <location>
        <begin position="18"/>
        <end position="160"/>
    </location>
</feature>
<protein>
    <recommendedName>
        <fullName evidence="5">GPI anchored protein</fullName>
    </recommendedName>
</protein>
<dbReference type="RefSeq" id="XP_051366718.1">
    <property type="nucleotide sequence ID" value="XM_051504905.1"/>
</dbReference>
<feature type="compositionally biased region" description="Acidic residues" evidence="1">
    <location>
        <begin position="107"/>
        <end position="134"/>
    </location>
</feature>
<keyword evidence="4" id="KW-1185">Reference proteome</keyword>
<dbReference type="OrthoDB" id="10526617at2759"/>
<dbReference type="EMBL" id="JAGIXG020000001">
    <property type="protein sequence ID" value="KAI6785862.1"/>
    <property type="molecule type" value="Genomic_DNA"/>
</dbReference>
<proteinExistence type="predicted"/>
<feature type="region of interest" description="Disordered" evidence="1">
    <location>
        <begin position="90"/>
        <end position="137"/>
    </location>
</feature>
<evidence type="ECO:0000313" key="4">
    <source>
        <dbReference type="Proteomes" id="UP001055219"/>
    </source>
</evidence>
<gene>
    <name evidence="3" type="ORF">J7T54_006201</name>
</gene>
<organism evidence="3 4">
    <name type="scientific">Emericellopsis cladophorae</name>
    <dbReference type="NCBI Taxonomy" id="2686198"/>
    <lineage>
        <taxon>Eukaryota</taxon>
        <taxon>Fungi</taxon>
        <taxon>Dikarya</taxon>
        <taxon>Ascomycota</taxon>
        <taxon>Pezizomycotina</taxon>
        <taxon>Sordariomycetes</taxon>
        <taxon>Hypocreomycetidae</taxon>
        <taxon>Hypocreales</taxon>
        <taxon>Bionectriaceae</taxon>
        <taxon>Emericellopsis</taxon>
    </lineage>
</organism>
<keyword evidence="2" id="KW-0732">Signal</keyword>
<reference evidence="3" key="1">
    <citation type="journal article" date="2021" name="J Fungi (Basel)">
        <title>Genomic and Metabolomic Analyses of the Marine Fungus Emericellopsis cladophorae: Insights into Saltwater Adaptability Mechanisms and Its Biosynthetic Potential.</title>
        <authorList>
            <person name="Goncalves M.F.M."/>
            <person name="Hilario S."/>
            <person name="Van de Peer Y."/>
            <person name="Esteves A.C."/>
            <person name="Alves A."/>
        </authorList>
    </citation>
    <scope>NUCLEOTIDE SEQUENCE</scope>
    <source>
        <strain evidence="3">MUM 19.33</strain>
    </source>
</reference>
<dbReference type="Proteomes" id="UP001055219">
    <property type="component" value="Unassembled WGS sequence"/>
</dbReference>
<evidence type="ECO:0000313" key="3">
    <source>
        <dbReference type="EMBL" id="KAI6785862.1"/>
    </source>
</evidence>